<sequence length="548" mass="63706">MDDFDEQLVDEYVFNAPDGDGDYGVIEFLETLFFKRNQKFLFDITDYSIPFKPRWPYEELILKDGSNIIVDHTNTITNANPIAHKTDSSDTAIIESSILRQLINKSQDIVAVNVDYGNFVREKVKFFINRSLNELKTKYSIFKDSYLVEVGSMAEGTRIIEPSEIDFLVALPKLANEKSCNLYFTEAILSIYLQDDLRKEMRSWIRKFPLNDVLPGFERDSLHPFYFLRGALELAIKNNIPDGMSFLTENKKHETSRPNERGRARSSMFHFGIEYTGDCRLYLSVDLCFSVPLDANRLERIGIQSSIDAAYLKFIHIKCTERSSLVCAVLNASSDSIRADRYHFLSYVTKFNEHVEAKTCYKTAKYFIKLFFPQHRKDDCFICSKSIISSYAIKTIIFYMIEFYTDAKYWNEENIGNRLIEVFEILLYSRLIVRDNICYLWRKIEIPLESGPFENVPSRKKAIDFLATEDVHILGKVFEFWQLMGTKTDIKELIKQFIDLLKLFRDSDGSCTTIYSRTDHLQLQEKTAVNTSVSHPKTDRSRQSCNTS</sequence>
<evidence type="ECO:0000259" key="1">
    <source>
        <dbReference type="Pfam" id="PF20266"/>
    </source>
</evidence>
<accession>A0A8B6GBL4</accession>
<dbReference type="InterPro" id="IPR046906">
    <property type="entry name" value="Mab-21_HhH/H2TH-like"/>
</dbReference>
<dbReference type="Gene3D" id="1.10.1410.40">
    <property type="match status" value="1"/>
</dbReference>
<dbReference type="Gene3D" id="3.30.460.90">
    <property type="match status" value="1"/>
</dbReference>
<dbReference type="Proteomes" id="UP000596742">
    <property type="component" value="Unassembled WGS sequence"/>
</dbReference>
<dbReference type="OrthoDB" id="5957852at2759"/>
<protein>
    <recommendedName>
        <fullName evidence="1">Mab-21-like HhH/H2TH-like domain-containing protein</fullName>
    </recommendedName>
</protein>
<proteinExistence type="predicted"/>
<feature type="domain" description="Mab-21-like HhH/H2TH-like" evidence="1">
    <location>
        <begin position="358"/>
        <end position="426"/>
    </location>
</feature>
<name>A0A8B6GBL4_MYTGA</name>
<evidence type="ECO:0000313" key="3">
    <source>
        <dbReference type="Proteomes" id="UP000596742"/>
    </source>
</evidence>
<dbReference type="AlphaFoldDB" id="A0A8B6GBL4"/>
<evidence type="ECO:0000313" key="2">
    <source>
        <dbReference type="EMBL" id="VDI61664.1"/>
    </source>
</evidence>
<gene>
    <name evidence="2" type="ORF">MGAL_10B084496</name>
</gene>
<reference evidence="2" key="1">
    <citation type="submission" date="2018-11" db="EMBL/GenBank/DDBJ databases">
        <authorList>
            <person name="Alioto T."/>
            <person name="Alioto T."/>
        </authorList>
    </citation>
    <scope>NUCLEOTIDE SEQUENCE</scope>
</reference>
<dbReference type="Pfam" id="PF20266">
    <property type="entry name" value="Mab-21_C"/>
    <property type="match status" value="1"/>
</dbReference>
<organism evidence="2 3">
    <name type="scientific">Mytilus galloprovincialis</name>
    <name type="common">Mediterranean mussel</name>
    <dbReference type="NCBI Taxonomy" id="29158"/>
    <lineage>
        <taxon>Eukaryota</taxon>
        <taxon>Metazoa</taxon>
        <taxon>Spiralia</taxon>
        <taxon>Lophotrochozoa</taxon>
        <taxon>Mollusca</taxon>
        <taxon>Bivalvia</taxon>
        <taxon>Autobranchia</taxon>
        <taxon>Pteriomorphia</taxon>
        <taxon>Mytilida</taxon>
        <taxon>Mytiloidea</taxon>
        <taxon>Mytilidae</taxon>
        <taxon>Mytilinae</taxon>
        <taxon>Mytilus</taxon>
    </lineage>
</organism>
<comment type="caution">
    <text evidence="2">The sequence shown here is derived from an EMBL/GenBank/DDBJ whole genome shotgun (WGS) entry which is preliminary data.</text>
</comment>
<keyword evidence="3" id="KW-1185">Reference proteome</keyword>
<dbReference type="EMBL" id="UYJE01008163">
    <property type="protein sequence ID" value="VDI61664.1"/>
    <property type="molecule type" value="Genomic_DNA"/>
</dbReference>